<evidence type="ECO:0000313" key="2">
    <source>
        <dbReference type="EMBL" id="KAG0646194.1"/>
    </source>
</evidence>
<comment type="caution">
    <text evidence="2">The sequence shown here is derived from an EMBL/GenBank/DDBJ whole genome shotgun (WGS) entry which is preliminary data.</text>
</comment>
<feature type="compositionally biased region" description="Basic residues" evidence="1">
    <location>
        <begin position="135"/>
        <end position="162"/>
    </location>
</feature>
<gene>
    <name evidence="2" type="ORF">D0Z07_8331</name>
</gene>
<reference evidence="2" key="1">
    <citation type="submission" date="2019-07" db="EMBL/GenBank/DDBJ databases">
        <title>Hyphodiscus hymeniophilus genome sequencing and assembly.</title>
        <authorList>
            <person name="Kramer G."/>
            <person name="Nodwell J."/>
        </authorList>
    </citation>
    <scope>NUCLEOTIDE SEQUENCE</scope>
    <source>
        <strain evidence="2">ATCC 34498</strain>
    </source>
</reference>
<dbReference type="Proteomes" id="UP000785200">
    <property type="component" value="Unassembled WGS sequence"/>
</dbReference>
<dbReference type="OrthoDB" id="409136at2759"/>
<name>A0A9P6SL32_9HELO</name>
<evidence type="ECO:0000313" key="3">
    <source>
        <dbReference type="Proteomes" id="UP000785200"/>
    </source>
</evidence>
<organism evidence="2 3">
    <name type="scientific">Hyphodiscus hymeniophilus</name>
    <dbReference type="NCBI Taxonomy" id="353542"/>
    <lineage>
        <taxon>Eukaryota</taxon>
        <taxon>Fungi</taxon>
        <taxon>Dikarya</taxon>
        <taxon>Ascomycota</taxon>
        <taxon>Pezizomycotina</taxon>
        <taxon>Leotiomycetes</taxon>
        <taxon>Helotiales</taxon>
        <taxon>Hyphodiscaceae</taxon>
        <taxon>Hyphodiscus</taxon>
    </lineage>
</organism>
<feature type="region of interest" description="Disordered" evidence="1">
    <location>
        <begin position="116"/>
        <end position="168"/>
    </location>
</feature>
<protein>
    <submittedName>
        <fullName evidence="2">Uncharacterized protein</fullName>
    </submittedName>
</protein>
<keyword evidence="3" id="KW-1185">Reference proteome</keyword>
<evidence type="ECO:0000256" key="1">
    <source>
        <dbReference type="SAM" id="MobiDB-lite"/>
    </source>
</evidence>
<accession>A0A9P6SL32</accession>
<dbReference type="AlphaFoldDB" id="A0A9P6SL32"/>
<proteinExistence type="predicted"/>
<sequence length="168" mass="20183">MRFHPSQFEEWVSHSVSHLGNSLPQKAICTFCDDTDGVFESNGDTLLNWRERMLHIRSHLQDLEPFEHIRPDYWVIKHMWENRLISREDFEHALKGTERPPCENLYPLDYERPEARLQKERDLQQPVDLAEEKKHMRKETRKRKSKGRTHGLSHSHPSRRAHIQIWST</sequence>
<dbReference type="EMBL" id="VNKQ01000016">
    <property type="protein sequence ID" value="KAG0646194.1"/>
    <property type="molecule type" value="Genomic_DNA"/>
</dbReference>